<dbReference type="AlphaFoldDB" id="A0AAD1W529"/>
<keyword evidence="3" id="KW-1185">Reference proteome</keyword>
<dbReference type="PANTHER" id="PTHR19446">
    <property type="entry name" value="REVERSE TRANSCRIPTASES"/>
    <property type="match status" value="1"/>
</dbReference>
<keyword evidence="2" id="KW-0548">Nucleotidyltransferase</keyword>
<dbReference type="InterPro" id="IPR000477">
    <property type="entry name" value="RT_dom"/>
</dbReference>
<protein>
    <submittedName>
        <fullName evidence="2">Endonuclease reverse transcriptase</fullName>
    </submittedName>
</protein>
<organism evidence="2 3">
    <name type="scientific">Pelobates cultripes</name>
    <name type="common">Western spadefoot toad</name>
    <dbReference type="NCBI Taxonomy" id="61616"/>
    <lineage>
        <taxon>Eukaryota</taxon>
        <taxon>Metazoa</taxon>
        <taxon>Chordata</taxon>
        <taxon>Craniata</taxon>
        <taxon>Vertebrata</taxon>
        <taxon>Euteleostomi</taxon>
        <taxon>Amphibia</taxon>
        <taxon>Batrachia</taxon>
        <taxon>Anura</taxon>
        <taxon>Pelobatoidea</taxon>
        <taxon>Pelobatidae</taxon>
        <taxon>Pelobates</taxon>
    </lineage>
</organism>
<dbReference type="GO" id="GO:0004519">
    <property type="term" value="F:endonuclease activity"/>
    <property type="evidence" value="ECO:0007669"/>
    <property type="project" value="UniProtKB-KW"/>
</dbReference>
<gene>
    <name evidence="2" type="ORF">PECUL_23A042416</name>
</gene>
<accession>A0AAD1W529</accession>
<proteinExistence type="predicted"/>
<evidence type="ECO:0000313" key="3">
    <source>
        <dbReference type="Proteomes" id="UP001295444"/>
    </source>
</evidence>
<evidence type="ECO:0000313" key="2">
    <source>
        <dbReference type="EMBL" id="CAH2284808.1"/>
    </source>
</evidence>
<keyword evidence="2" id="KW-0378">Hydrolase</keyword>
<dbReference type="PROSITE" id="PS50878">
    <property type="entry name" value="RT_POL"/>
    <property type="match status" value="1"/>
</dbReference>
<dbReference type="Pfam" id="PF00078">
    <property type="entry name" value="RVT_1"/>
    <property type="match status" value="1"/>
</dbReference>
<evidence type="ECO:0000259" key="1">
    <source>
        <dbReference type="PROSITE" id="PS50878"/>
    </source>
</evidence>
<keyword evidence="2" id="KW-0695">RNA-directed DNA polymerase</keyword>
<feature type="domain" description="Reverse transcriptase" evidence="1">
    <location>
        <begin position="267"/>
        <end position="377"/>
    </location>
</feature>
<name>A0AAD1W529_PELCU</name>
<dbReference type="GO" id="GO:0003964">
    <property type="term" value="F:RNA-directed DNA polymerase activity"/>
    <property type="evidence" value="ECO:0007669"/>
    <property type="project" value="UniProtKB-KW"/>
</dbReference>
<reference evidence="2" key="1">
    <citation type="submission" date="2022-03" db="EMBL/GenBank/DDBJ databases">
        <authorList>
            <person name="Alioto T."/>
            <person name="Alioto T."/>
            <person name="Gomez Garrido J."/>
        </authorList>
    </citation>
    <scope>NUCLEOTIDE SEQUENCE</scope>
</reference>
<keyword evidence="2" id="KW-0808">Transferase</keyword>
<dbReference type="EMBL" id="OW240915">
    <property type="protein sequence ID" value="CAH2284808.1"/>
    <property type="molecule type" value="Genomic_DNA"/>
</dbReference>
<sequence length="377" mass="43206">MKNLYDFKHRSPWKLNNTLLHNDEYMKELADDLTLYFTQNDNGEMPPTTIWQAHKAVIRGLLIRKVAYIKKQAQITLKTWQRELYDLNRSNQLQPTAENRHLIMTISRLIHQQALEQTQTNMTRLKISHYIQGNKASKLLANQLKQKQANQKIAYILDNKGQKHATPREISETFAKYYHTLYNLKGDSNTTQPTDTSIKAYLDKLALPQLTPQQQADLTKHIDIQEMLKVIQTLPTGKSPGPDGLTNLYYKKLSHVLAPHLTTAFNHATAQKSLPREMLLAPIVTLPKPNKPPTTPKIFRPISLLNTEAKLFAKLYATRLGLIIPHIIHNDQVGFVKGRQGSDNTRKAINLLYKLQTQKEGGLFLSLDAEKAFDRLH</sequence>
<dbReference type="Proteomes" id="UP001295444">
    <property type="component" value="Chromosome 04"/>
</dbReference>
<keyword evidence="2" id="KW-0540">Nuclease</keyword>
<keyword evidence="2" id="KW-0255">Endonuclease</keyword>